<gene>
    <name evidence="2" type="ORF">BVLFYP11_01025</name>
</gene>
<reference evidence="2" key="1">
    <citation type="submission" date="2019-11" db="EMBL/GenBank/DDBJ databases">
        <authorList>
            <person name="Feng L."/>
        </authorList>
    </citation>
    <scope>NUCLEOTIDE SEQUENCE</scope>
    <source>
        <strain evidence="2">BvulgatusLFYP11</strain>
    </source>
</reference>
<dbReference type="Gene3D" id="3.40.50.300">
    <property type="entry name" value="P-loop containing nucleotide triphosphate hydrolases"/>
    <property type="match status" value="1"/>
</dbReference>
<dbReference type="RefSeq" id="WP_156343257.1">
    <property type="nucleotide sequence ID" value="NZ_CACRTA010000013.1"/>
</dbReference>
<dbReference type="Pfam" id="PF13401">
    <property type="entry name" value="AAA_22"/>
    <property type="match status" value="1"/>
</dbReference>
<protein>
    <recommendedName>
        <fullName evidence="1">AAA+ ATPase domain-containing protein</fullName>
    </recommendedName>
</protein>
<proteinExistence type="predicted"/>
<dbReference type="InterPro" id="IPR010982">
    <property type="entry name" value="Lambda_DNA-bd_dom_sf"/>
</dbReference>
<dbReference type="InterPro" id="IPR003593">
    <property type="entry name" value="AAA+_ATPase"/>
</dbReference>
<dbReference type="AlphaFoldDB" id="A0A6N2S3R0"/>
<name>A0A6N2S3R0_PHOVU</name>
<evidence type="ECO:0000313" key="2">
    <source>
        <dbReference type="EMBL" id="VYS87792.1"/>
    </source>
</evidence>
<accession>A0A6N2S3R0</accession>
<dbReference type="GO" id="GO:0016887">
    <property type="term" value="F:ATP hydrolysis activity"/>
    <property type="evidence" value="ECO:0007669"/>
    <property type="project" value="InterPro"/>
</dbReference>
<dbReference type="CDD" id="cd00093">
    <property type="entry name" value="HTH_XRE"/>
    <property type="match status" value="1"/>
</dbReference>
<sequence length="307" mass="34382">MDKEALKQYIENLIERGSKPSELARRCGVSDAAMSQFRSGKYGANDDNLAVRIATGLYFYENSRNVVDTVTSYRQVKRAFEVARGKSKWVCISSRSGSGKTQSLIDLYNLCGDKGVVYIKCRKWSSRKFLTKLAQAMGENVTRYMDNDSLLDLCIAHMNSLSSYKPVLLIDDAGKLTHSAMCTLIPLYDDTLGRMGCLVAGTETLERNIRRYVGRIEGYDEIDGRFGRNYITLLGATKKDVIAICMANGVQDRETVEEIWGKLPKVKKQPREDDPRQVLFADDLRELSGMIDNVVIRQEISNGGAGL</sequence>
<dbReference type="SUPFAM" id="SSF52540">
    <property type="entry name" value="P-loop containing nucleoside triphosphate hydrolases"/>
    <property type="match status" value="1"/>
</dbReference>
<dbReference type="InterPro" id="IPR027417">
    <property type="entry name" value="P-loop_NTPase"/>
</dbReference>
<dbReference type="GO" id="GO:0003677">
    <property type="term" value="F:DNA binding"/>
    <property type="evidence" value="ECO:0007669"/>
    <property type="project" value="InterPro"/>
</dbReference>
<dbReference type="InterPro" id="IPR049945">
    <property type="entry name" value="AAA_22"/>
</dbReference>
<evidence type="ECO:0000259" key="1">
    <source>
        <dbReference type="SMART" id="SM00382"/>
    </source>
</evidence>
<dbReference type="InterPro" id="IPR001387">
    <property type="entry name" value="Cro/C1-type_HTH"/>
</dbReference>
<feature type="domain" description="AAA+ ATPase" evidence="1">
    <location>
        <begin position="86"/>
        <end position="223"/>
    </location>
</feature>
<dbReference type="SMART" id="SM00382">
    <property type="entry name" value="AAA"/>
    <property type="match status" value="1"/>
</dbReference>
<organism evidence="2">
    <name type="scientific">Phocaeicola vulgatus</name>
    <name type="common">Bacteroides vulgatus</name>
    <dbReference type="NCBI Taxonomy" id="821"/>
    <lineage>
        <taxon>Bacteria</taxon>
        <taxon>Pseudomonadati</taxon>
        <taxon>Bacteroidota</taxon>
        <taxon>Bacteroidia</taxon>
        <taxon>Bacteroidales</taxon>
        <taxon>Bacteroidaceae</taxon>
        <taxon>Phocaeicola</taxon>
    </lineage>
</organism>
<dbReference type="EMBL" id="CACRTA010000013">
    <property type="protein sequence ID" value="VYS87792.1"/>
    <property type="molecule type" value="Genomic_DNA"/>
</dbReference>
<dbReference type="Gene3D" id="1.10.260.40">
    <property type="entry name" value="lambda repressor-like DNA-binding domains"/>
    <property type="match status" value="1"/>
</dbReference>